<keyword evidence="4" id="KW-1185">Reference proteome</keyword>
<dbReference type="SUPFAM" id="SSF55874">
    <property type="entry name" value="ATPase domain of HSP90 chaperone/DNA topoisomerase II/histidine kinase"/>
    <property type="match status" value="1"/>
</dbReference>
<dbReference type="Proteomes" id="UP000237655">
    <property type="component" value="Chromosome"/>
</dbReference>
<dbReference type="Pfam" id="PF13581">
    <property type="entry name" value="HATPase_c_2"/>
    <property type="match status" value="1"/>
</dbReference>
<dbReference type="InterPro" id="IPR050267">
    <property type="entry name" value="Anti-sigma-factor_SerPK"/>
</dbReference>
<accession>A0A2S0MPU6</accession>
<keyword evidence="1" id="KW-0808">Transferase</keyword>
<dbReference type="Gene3D" id="3.30.565.10">
    <property type="entry name" value="Histidine kinase-like ATPase, C-terminal domain"/>
    <property type="match status" value="1"/>
</dbReference>
<proteinExistence type="predicted"/>
<evidence type="ECO:0000313" key="3">
    <source>
        <dbReference type="EMBL" id="AVO37771.1"/>
    </source>
</evidence>
<dbReference type="CDD" id="cd16936">
    <property type="entry name" value="HATPase_RsbW-like"/>
    <property type="match status" value="1"/>
</dbReference>
<gene>
    <name evidence="3" type="ORF">C6Y53_08705</name>
</gene>
<keyword evidence="1" id="KW-0418">Kinase</keyword>
<keyword evidence="3" id="KW-0547">Nucleotide-binding</keyword>
<dbReference type="InterPro" id="IPR036890">
    <property type="entry name" value="HATPase_C_sf"/>
</dbReference>
<feature type="domain" description="Histidine kinase/HSP90-like ATPase" evidence="2">
    <location>
        <begin position="20"/>
        <end position="147"/>
    </location>
</feature>
<dbReference type="GO" id="GO:0005524">
    <property type="term" value="F:ATP binding"/>
    <property type="evidence" value="ECO:0007669"/>
    <property type="project" value="UniProtKB-KW"/>
</dbReference>
<dbReference type="EMBL" id="CP027665">
    <property type="protein sequence ID" value="AVO37771.1"/>
    <property type="molecule type" value="Genomic_DNA"/>
</dbReference>
<dbReference type="PANTHER" id="PTHR35526:SF3">
    <property type="entry name" value="ANTI-SIGMA-F FACTOR RSBW"/>
    <property type="match status" value="1"/>
</dbReference>
<protein>
    <submittedName>
        <fullName evidence="3">ATP-binding protein</fullName>
    </submittedName>
</protein>
<dbReference type="KEGG" id="thas:C6Y53_08705"/>
<dbReference type="GO" id="GO:0004674">
    <property type="term" value="F:protein serine/threonine kinase activity"/>
    <property type="evidence" value="ECO:0007669"/>
    <property type="project" value="UniProtKB-KW"/>
</dbReference>
<organism evidence="3 4">
    <name type="scientific">Pukyongiella litopenaei</name>
    <dbReference type="NCBI Taxonomy" id="2605946"/>
    <lineage>
        <taxon>Bacteria</taxon>
        <taxon>Pseudomonadati</taxon>
        <taxon>Pseudomonadota</taxon>
        <taxon>Alphaproteobacteria</taxon>
        <taxon>Rhodobacterales</taxon>
        <taxon>Paracoccaceae</taxon>
        <taxon>Pukyongiella</taxon>
    </lineage>
</organism>
<dbReference type="PANTHER" id="PTHR35526">
    <property type="entry name" value="ANTI-SIGMA-F FACTOR RSBW-RELATED"/>
    <property type="match status" value="1"/>
</dbReference>
<sequence>MRGLTRAVHLLSRRFRVGLRADPLAVRQAVPAIARWLVGQGVSMESAGNVEIVLTEATNNVIEHACAASPGADLSITCAITAGCLSVRVRDPGVALPGHMPPAVPVADLACPVQDLPEGGFGWLLIAELAETVRYRRRGGYNLLDLSFRLRRA</sequence>
<dbReference type="InterPro" id="IPR003594">
    <property type="entry name" value="HATPase_dom"/>
</dbReference>
<dbReference type="AlphaFoldDB" id="A0A2S0MPU6"/>
<evidence type="ECO:0000259" key="2">
    <source>
        <dbReference type="Pfam" id="PF13581"/>
    </source>
</evidence>
<evidence type="ECO:0000256" key="1">
    <source>
        <dbReference type="ARBA" id="ARBA00022527"/>
    </source>
</evidence>
<keyword evidence="3" id="KW-0067">ATP-binding</keyword>
<evidence type="ECO:0000313" key="4">
    <source>
        <dbReference type="Proteomes" id="UP000237655"/>
    </source>
</evidence>
<keyword evidence="1" id="KW-0723">Serine/threonine-protein kinase</keyword>
<name>A0A2S0MPU6_9RHOB</name>
<reference evidence="4" key="1">
    <citation type="submission" date="2018-03" db="EMBL/GenBank/DDBJ databases">
        <title>Genomic analysis of the strain SH-1 isolated from shrimp intestine.</title>
        <authorList>
            <person name="Kim Y.-S."/>
            <person name="Kim S.-E."/>
            <person name="Kim K.-H."/>
        </authorList>
    </citation>
    <scope>NUCLEOTIDE SEQUENCE [LARGE SCALE GENOMIC DNA]</scope>
    <source>
        <strain evidence="4">SH-1</strain>
    </source>
</reference>